<sequence length="237" mass="27403">MHEEDDSNSRYGIHAEYFENRHTLVSYNQLLSSLETVSNVLRSPNAEEFPLGANLRRELLSVLERVEDFYNDVDFVILNAQSKYDLVKAHQFGFHTLQCVVDEYLGREKRTPENTIDIDDFHSSIKGTIDMLKILPVANISRDVTTKNMRVLERIVLKIVDSYAYPTNNLAQQLTYLSNIKRHLAIMEFESRRKCIAFRNEIPQPTQNDGGMVPVGRLVENDTANRDMHELENDNLN</sequence>
<evidence type="ECO:0000313" key="2">
    <source>
        <dbReference type="Proteomes" id="UP000494206"/>
    </source>
</evidence>
<dbReference type="Proteomes" id="UP000494206">
    <property type="component" value="Unassembled WGS sequence"/>
</dbReference>
<name>A0A8S1FDG6_9PELO</name>
<comment type="caution">
    <text evidence="1">The sequence shown here is derived from an EMBL/GenBank/DDBJ whole genome shotgun (WGS) entry which is preliminary data.</text>
</comment>
<organism evidence="1 2">
    <name type="scientific">Caenorhabditis bovis</name>
    <dbReference type="NCBI Taxonomy" id="2654633"/>
    <lineage>
        <taxon>Eukaryota</taxon>
        <taxon>Metazoa</taxon>
        <taxon>Ecdysozoa</taxon>
        <taxon>Nematoda</taxon>
        <taxon>Chromadorea</taxon>
        <taxon>Rhabditida</taxon>
        <taxon>Rhabditina</taxon>
        <taxon>Rhabditomorpha</taxon>
        <taxon>Rhabditoidea</taxon>
        <taxon>Rhabditidae</taxon>
        <taxon>Peloderinae</taxon>
        <taxon>Caenorhabditis</taxon>
    </lineage>
</organism>
<gene>
    <name evidence="1" type="ORF">CBOVIS_LOCUS11985</name>
</gene>
<protein>
    <submittedName>
        <fullName evidence="1">Uncharacterized protein</fullName>
    </submittedName>
</protein>
<keyword evidence="2" id="KW-1185">Reference proteome</keyword>
<dbReference type="AlphaFoldDB" id="A0A8S1FDG6"/>
<proteinExistence type="predicted"/>
<evidence type="ECO:0000313" key="1">
    <source>
        <dbReference type="EMBL" id="CAB3410462.1"/>
    </source>
</evidence>
<dbReference type="EMBL" id="CADEPM010000010">
    <property type="protein sequence ID" value="CAB3410462.1"/>
    <property type="molecule type" value="Genomic_DNA"/>
</dbReference>
<reference evidence="1 2" key="1">
    <citation type="submission" date="2020-04" db="EMBL/GenBank/DDBJ databases">
        <authorList>
            <person name="Laetsch R D."/>
            <person name="Stevens L."/>
            <person name="Kumar S."/>
            <person name="Blaxter L. M."/>
        </authorList>
    </citation>
    <scope>NUCLEOTIDE SEQUENCE [LARGE SCALE GENOMIC DNA]</scope>
</reference>
<accession>A0A8S1FDG6</accession>